<keyword evidence="6" id="KW-0472">Membrane</keyword>
<evidence type="ECO:0000256" key="4">
    <source>
        <dbReference type="SAM" id="Coils"/>
    </source>
</evidence>
<dbReference type="AlphaFoldDB" id="A0A439DKR0"/>
<feature type="region of interest" description="Disordered" evidence="5">
    <location>
        <begin position="240"/>
        <end position="328"/>
    </location>
</feature>
<dbReference type="GO" id="GO:0008234">
    <property type="term" value="F:cysteine-type peptidase activity"/>
    <property type="evidence" value="ECO:0007669"/>
    <property type="project" value="InterPro"/>
</dbReference>
<organism evidence="8 9">
    <name type="scientific">Xylaria grammica</name>
    <dbReference type="NCBI Taxonomy" id="363999"/>
    <lineage>
        <taxon>Eukaryota</taxon>
        <taxon>Fungi</taxon>
        <taxon>Dikarya</taxon>
        <taxon>Ascomycota</taxon>
        <taxon>Pezizomycotina</taxon>
        <taxon>Sordariomycetes</taxon>
        <taxon>Xylariomycetidae</taxon>
        <taxon>Xylariales</taxon>
        <taxon>Xylariaceae</taxon>
        <taxon>Xylaria</taxon>
    </lineage>
</organism>
<evidence type="ECO:0000256" key="3">
    <source>
        <dbReference type="ARBA" id="ARBA00022801"/>
    </source>
</evidence>
<dbReference type="Gene3D" id="3.40.395.10">
    <property type="entry name" value="Adenoviral Proteinase, Chain A"/>
    <property type="match status" value="1"/>
</dbReference>
<evidence type="ECO:0000259" key="7">
    <source>
        <dbReference type="PROSITE" id="PS50600"/>
    </source>
</evidence>
<feature type="region of interest" description="Disordered" evidence="5">
    <location>
        <begin position="612"/>
        <end position="658"/>
    </location>
</feature>
<feature type="transmembrane region" description="Helical" evidence="6">
    <location>
        <begin position="114"/>
        <end position="135"/>
    </location>
</feature>
<protein>
    <recommendedName>
        <fullName evidence="7">Ubiquitin-like protease family profile domain-containing protein</fullName>
    </recommendedName>
</protein>
<feature type="compositionally biased region" description="Polar residues" evidence="5">
    <location>
        <begin position="254"/>
        <end position="265"/>
    </location>
</feature>
<evidence type="ECO:0000256" key="5">
    <source>
        <dbReference type="SAM" id="MobiDB-lite"/>
    </source>
</evidence>
<proteinExistence type="inferred from homology"/>
<keyword evidence="6" id="KW-1133">Transmembrane helix</keyword>
<comment type="similarity">
    <text evidence="1">Belongs to the peptidase C48 family.</text>
</comment>
<feature type="coiled-coil region" evidence="4">
    <location>
        <begin position="28"/>
        <end position="55"/>
    </location>
</feature>
<feature type="compositionally biased region" description="Basic and acidic residues" evidence="5">
    <location>
        <begin position="758"/>
        <end position="767"/>
    </location>
</feature>
<dbReference type="PROSITE" id="PS50600">
    <property type="entry name" value="ULP_PROTEASE"/>
    <property type="match status" value="1"/>
</dbReference>
<keyword evidence="3" id="KW-0378">Hydrolase</keyword>
<feature type="region of interest" description="Disordered" evidence="5">
    <location>
        <begin position="147"/>
        <end position="174"/>
    </location>
</feature>
<dbReference type="InterPro" id="IPR003653">
    <property type="entry name" value="Peptidase_C48_C"/>
</dbReference>
<dbReference type="SUPFAM" id="SSF54001">
    <property type="entry name" value="Cysteine proteinases"/>
    <property type="match status" value="1"/>
</dbReference>
<dbReference type="GO" id="GO:0006508">
    <property type="term" value="P:proteolysis"/>
    <property type="evidence" value="ECO:0007669"/>
    <property type="project" value="UniProtKB-KW"/>
</dbReference>
<feature type="coiled-coil region" evidence="4">
    <location>
        <begin position="706"/>
        <end position="733"/>
    </location>
</feature>
<keyword evidence="9" id="KW-1185">Reference proteome</keyword>
<feature type="region of interest" description="Disordered" evidence="5">
    <location>
        <begin position="752"/>
        <end position="773"/>
    </location>
</feature>
<sequence length="844" mass="93698">MTLDALYGDFVLHIAEASQHGQVARRHHEMASDRYERLKAAYRQHQHQHQNQNQSQIRFPLWLLSRTSMHERVALEDFLLECCRARTATTAVVLPSNGKSNLAKIARLSRLGRPFLLVLFFGNWIAGSVVAARLVCAYLKKKMPMPTPTPTLPSDADADADALPGPSQLQHPPPVSPAFLSLYEGALRRRCERLALDFDTDPGIMEDASPITIQDIRHFLDPPTSIPMPTTATPMSTPFTPHAVTDANGPGRQQVATHNSPQSVDRSVERCRGVARCESGRRSYSPSSDGGVGASHNNNNDDHNDDDDDTRDTPLIISGSTSPVLAPATTATTSFPLLRYTIAEGARDDESEDHQYCTSTAECPDNKSCEVVSDPREDDDNSGNEKNKKPRAADQTVAIGSVHAALMSKAMLTDAHISFVAQSVFRSAARQTDDADAAETAAEADYAVMDTAWFRENNKPQLRKALQRRITSRRVKWLLVPVHQPALPHWMLAFVDLDDGGIFWYDSLHSSDQEEWGRSTFVPFVASADWWTHDETHFSVTDGPTQTDGTSCGVWVLCAIWRWISTRGQCQGASSTHASKLPGMPSNDSDARAMLMQLVTDFAKHHIMTNDADADADDDDSNHDDEDDVHLRPKRRPTCPTPSTSGSVKRQRLDHDTHGSLQDISKTLLTYLLGMPTSLDQLPRFAELVGRIQDGRNTLASLEGARDGLVEQISKASANVDKASRRATEAKEAERRIQDILASYLETHPPVVSEEEEDHYHHHEPNPRDSSGPIAFLQQQADAATRRCEQLQEQISRDHQRLHKTERDIRETREQVNGLAVEFCSVLTDTIKDAITVNVRGDEL</sequence>
<feature type="region of interest" description="Disordered" evidence="5">
    <location>
        <begin position="346"/>
        <end position="393"/>
    </location>
</feature>
<reference evidence="8 9" key="1">
    <citation type="submission" date="2018-12" db="EMBL/GenBank/DDBJ databases">
        <title>Draft genome sequence of Xylaria grammica IHI A82.</title>
        <authorList>
            <person name="Buettner E."/>
            <person name="Kellner H."/>
        </authorList>
    </citation>
    <scope>NUCLEOTIDE SEQUENCE [LARGE SCALE GENOMIC DNA]</scope>
    <source>
        <strain evidence="8 9">IHI A82</strain>
    </source>
</reference>
<evidence type="ECO:0000256" key="2">
    <source>
        <dbReference type="ARBA" id="ARBA00022670"/>
    </source>
</evidence>
<evidence type="ECO:0000313" key="9">
    <source>
        <dbReference type="Proteomes" id="UP000286045"/>
    </source>
</evidence>
<comment type="caution">
    <text evidence="8">The sequence shown here is derived from an EMBL/GenBank/DDBJ whole genome shotgun (WGS) entry which is preliminary data.</text>
</comment>
<feature type="compositionally biased region" description="Acidic residues" evidence="5">
    <location>
        <begin position="612"/>
        <end position="628"/>
    </location>
</feature>
<evidence type="ECO:0000256" key="1">
    <source>
        <dbReference type="ARBA" id="ARBA00005234"/>
    </source>
</evidence>
<feature type="coiled-coil region" evidence="4">
    <location>
        <begin position="774"/>
        <end position="822"/>
    </location>
</feature>
<keyword evidence="4" id="KW-0175">Coiled coil</keyword>
<dbReference type="Proteomes" id="UP000286045">
    <property type="component" value="Unassembled WGS sequence"/>
</dbReference>
<keyword evidence="6" id="KW-0812">Transmembrane</keyword>
<evidence type="ECO:0000313" key="8">
    <source>
        <dbReference type="EMBL" id="RWA14982.1"/>
    </source>
</evidence>
<dbReference type="EMBL" id="RYZI01000001">
    <property type="protein sequence ID" value="RWA14982.1"/>
    <property type="molecule type" value="Genomic_DNA"/>
</dbReference>
<name>A0A439DKR0_9PEZI</name>
<gene>
    <name evidence="8" type="ORF">EKO27_g25</name>
</gene>
<evidence type="ECO:0000256" key="6">
    <source>
        <dbReference type="SAM" id="Phobius"/>
    </source>
</evidence>
<feature type="domain" description="Ubiquitin-like protease family profile" evidence="7">
    <location>
        <begin position="395"/>
        <end position="563"/>
    </location>
</feature>
<keyword evidence="2" id="KW-0645">Protease</keyword>
<accession>A0A439DKR0</accession>
<feature type="compositionally biased region" description="Polar residues" evidence="5">
    <location>
        <begin position="318"/>
        <end position="328"/>
    </location>
</feature>
<dbReference type="InterPro" id="IPR038765">
    <property type="entry name" value="Papain-like_cys_pep_sf"/>
</dbReference>
<dbReference type="GO" id="GO:0019783">
    <property type="term" value="F:ubiquitin-like protein peptidase activity"/>
    <property type="evidence" value="ECO:0007669"/>
    <property type="project" value="UniProtKB-ARBA"/>
</dbReference>